<gene>
    <name evidence="1" type="ORF">IW245_007835</name>
</gene>
<accession>A0A8J7GND4</accession>
<dbReference type="RefSeq" id="WP_197008030.1">
    <property type="nucleotide sequence ID" value="NZ_BONS01000013.1"/>
</dbReference>
<evidence type="ECO:0000313" key="1">
    <source>
        <dbReference type="EMBL" id="MBG6141641.1"/>
    </source>
</evidence>
<dbReference type="InterPro" id="IPR027417">
    <property type="entry name" value="P-loop_NTPase"/>
</dbReference>
<name>A0A8J7GND4_9ACTN</name>
<dbReference type="AlphaFoldDB" id="A0A8J7GND4"/>
<dbReference type="SUPFAM" id="SSF52540">
    <property type="entry name" value="P-loop containing nucleoside triphosphate hydrolases"/>
    <property type="match status" value="1"/>
</dbReference>
<comment type="caution">
    <text evidence="1">The sequence shown here is derived from an EMBL/GenBank/DDBJ whole genome shotgun (WGS) entry which is preliminary data.</text>
</comment>
<keyword evidence="2" id="KW-1185">Reference proteome</keyword>
<dbReference type="EMBL" id="JADOUF010000001">
    <property type="protein sequence ID" value="MBG6141641.1"/>
    <property type="molecule type" value="Genomic_DNA"/>
</dbReference>
<proteinExistence type="predicted"/>
<protein>
    <submittedName>
        <fullName evidence="1">Uncharacterized protein</fullName>
    </submittedName>
</protein>
<reference evidence="1" key="1">
    <citation type="submission" date="2020-11" db="EMBL/GenBank/DDBJ databases">
        <title>Sequencing the genomes of 1000 actinobacteria strains.</title>
        <authorList>
            <person name="Klenk H.-P."/>
        </authorList>
    </citation>
    <scope>NUCLEOTIDE SEQUENCE</scope>
    <source>
        <strain evidence="1">DSM 45356</strain>
    </source>
</reference>
<dbReference type="Proteomes" id="UP000622552">
    <property type="component" value="Unassembled WGS sequence"/>
</dbReference>
<evidence type="ECO:0000313" key="2">
    <source>
        <dbReference type="Proteomes" id="UP000622552"/>
    </source>
</evidence>
<sequence>MSTTACPYCYHRIASHRLWYQCAGRGTPGRAGCTTEVDAARQAETGFQGRSRPSFGPARPIGPAPARARCPGCGGESGIRVCPCCHTPLSPNFAGSKSPLIAMVGAKGTGKTVYLTVLAHELRAGLRRRFGADVRLSGDRQGDAASPLLWLQENVDAVYDDHRLSAQTPQAQAGRREPLVFEWRQEHRRLGRTRLRTSYLSFYDTAGEDLTTQSNAVELAYLGAADALILLLDPFMLPGARQWLGLPKAALTSAEATLDVLGRVTDALRISHGVKPGRRIPIPVSVAFAKIDGLFDLLGPDHPLLGTPPAAPYYDEPAGQDTHERIRALLDDLGADDVDAHLRLNYDRFRYFAVSALGAPPDYESGRVDAGGVRPHRVDEPLVWLLGAFGVVPVAGRT</sequence>
<organism evidence="1 2">
    <name type="scientific">Longispora fulva</name>
    <dbReference type="NCBI Taxonomy" id="619741"/>
    <lineage>
        <taxon>Bacteria</taxon>
        <taxon>Bacillati</taxon>
        <taxon>Actinomycetota</taxon>
        <taxon>Actinomycetes</taxon>
        <taxon>Micromonosporales</taxon>
        <taxon>Micromonosporaceae</taxon>
        <taxon>Longispora</taxon>
    </lineage>
</organism>